<comment type="caution">
    <text evidence="14">The sequence shown here is derived from an EMBL/GenBank/DDBJ whole genome shotgun (WGS) entry which is preliminary data.</text>
</comment>
<dbReference type="Gene3D" id="2.60.120.260">
    <property type="entry name" value="Galactose-binding domain-like"/>
    <property type="match status" value="2"/>
</dbReference>
<feature type="domain" description="EGF-like" evidence="12">
    <location>
        <begin position="957"/>
        <end position="998"/>
    </location>
</feature>
<feature type="active site" description="Charge relay system" evidence="10">
    <location>
        <position position="305"/>
    </location>
</feature>
<dbReference type="SUPFAM" id="SSF57184">
    <property type="entry name" value="Growth factor receptor domain"/>
    <property type="match status" value="3"/>
</dbReference>
<dbReference type="Pfam" id="PF07645">
    <property type="entry name" value="EGF_CA"/>
    <property type="match status" value="2"/>
</dbReference>
<dbReference type="InterPro" id="IPR049883">
    <property type="entry name" value="NOTCH1_EGF-like"/>
</dbReference>
<gene>
    <name evidence="14" type="ORF">PEVE_00021604</name>
</gene>
<keyword evidence="15" id="KW-1185">Reference proteome</keyword>
<feature type="domain" description="EGF-like" evidence="12">
    <location>
        <begin position="1014"/>
        <end position="1055"/>
    </location>
</feature>
<dbReference type="PROSITE" id="PS00137">
    <property type="entry name" value="SUBTILASE_HIS"/>
    <property type="match status" value="1"/>
</dbReference>
<evidence type="ECO:0000256" key="2">
    <source>
        <dbReference type="ARBA" id="ARBA00022670"/>
    </source>
</evidence>
<feature type="domain" description="EGF-like" evidence="12">
    <location>
        <begin position="744"/>
        <end position="785"/>
    </location>
</feature>
<comment type="caution">
    <text evidence="9">Lacks conserved residue(s) required for the propagation of feature annotation.</text>
</comment>
<keyword evidence="4" id="KW-0732">Signal</keyword>
<dbReference type="InterPro" id="IPR000742">
    <property type="entry name" value="EGF"/>
</dbReference>
<reference evidence="14 15" key="1">
    <citation type="submission" date="2022-05" db="EMBL/GenBank/DDBJ databases">
        <authorList>
            <consortium name="Genoscope - CEA"/>
            <person name="William W."/>
        </authorList>
    </citation>
    <scope>NUCLEOTIDE SEQUENCE [LARGE SCALE GENOMIC DNA]</scope>
</reference>
<dbReference type="SUPFAM" id="SSF52743">
    <property type="entry name" value="Subtilisin-like"/>
    <property type="match status" value="1"/>
</dbReference>
<dbReference type="Pfam" id="PF00082">
    <property type="entry name" value="Peptidase_S8"/>
    <property type="match status" value="1"/>
</dbReference>
<evidence type="ECO:0000259" key="11">
    <source>
        <dbReference type="PROSITE" id="PS50022"/>
    </source>
</evidence>
<comment type="similarity">
    <text evidence="10">Belongs to the peptidase S8 family.</text>
</comment>
<evidence type="ECO:0000256" key="10">
    <source>
        <dbReference type="PROSITE-ProRule" id="PRU01240"/>
    </source>
</evidence>
<name>A0ABN8SI13_9CNID</name>
<keyword evidence="8" id="KW-1015">Disulfide bond</keyword>
<dbReference type="SMART" id="SM00179">
    <property type="entry name" value="EGF_CA"/>
    <property type="match status" value="9"/>
</dbReference>
<dbReference type="Proteomes" id="UP001159427">
    <property type="component" value="Unassembled WGS sequence"/>
</dbReference>
<feature type="domain" description="EGF-like" evidence="12">
    <location>
        <begin position="1059"/>
        <end position="1100"/>
    </location>
</feature>
<feature type="domain" description="EGF-like" evidence="12">
    <location>
        <begin position="786"/>
        <end position="827"/>
    </location>
</feature>
<feature type="non-terminal residue" evidence="14">
    <location>
        <position position="1"/>
    </location>
</feature>
<proteinExistence type="inferred from homology"/>
<dbReference type="CDD" id="cd04059">
    <property type="entry name" value="Peptidases_S8_Protein_convertases_Kexins_Furin-like"/>
    <property type="match status" value="1"/>
</dbReference>
<dbReference type="PROSITE" id="PS00010">
    <property type="entry name" value="ASX_HYDROXYL"/>
    <property type="match status" value="7"/>
</dbReference>
<evidence type="ECO:0000256" key="8">
    <source>
        <dbReference type="ARBA" id="ARBA00023157"/>
    </source>
</evidence>
<dbReference type="PROSITE" id="PS50022">
    <property type="entry name" value="FA58C_3"/>
    <property type="match status" value="1"/>
</dbReference>
<dbReference type="PROSITE" id="PS01286">
    <property type="entry name" value="FA58C_2"/>
    <property type="match status" value="1"/>
</dbReference>
<dbReference type="InterPro" id="IPR015500">
    <property type="entry name" value="Peptidase_S8_subtilisin-rel"/>
</dbReference>
<evidence type="ECO:0000313" key="15">
    <source>
        <dbReference type="Proteomes" id="UP001159427"/>
    </source>
</evidence>
<dbReference type="Pfam" id="PF00008">
    <property type="entry name" value="EGF"/>
    <property type="match status" value="1"/>
</dbReference>
<feature type="domain" description="EGF-like" evidence="12">
    <location>
        <begin position="843"/>
        <end position="884"/>
    </location>
</feature>
<feature type="active site" description="Charge relay system" evidence="10">
    <location>
        <position position="86"/>
    </location>
</feature>
<evidence type="ECO:0000256" key="9">
    <source>
        <dbReference type="PROSITE-ProRule" id="PRU00076"/>
    </source>
</evidence>
<evidence type="ECO:0000313" key="14">
    <source>
        <dbReference type="EMBL" id="CAH3191305.1"/>
    </source>
</evidence>
<evidence type="ECO:0000256" key="5">
    <source>
        <dbReference type="ARBA" id="ARBA00022737"/>
    </source>
</evidence>
<dbReference type="InterPro" id="IPR000152">
    <property type="entry name" value="EGF-type_Asp/Asn_hydroxyl_site"/>
</dbReference>
<feature type="domain" description="F5/8 type C" evidence="11">
    <location>
        <begin position="1212"/>
        <end position="1316"/>
    </location>
</feature>
<keyword evidence="1 9" id="KW-0245">EGF-like domain</keyword>
<dbReference type="PROSITE" id="PS50026">
    <property type="entry name" value="EGF_3"/>
    <property type="match status" value="7"/>
</dbReference>
<organism evidence="14 15">
    <name type="scientific">Porites evermanni</name>
    <dbReference type="NCBI Taxonomy" id="104178"/>
    <lineage>
        <taxon>Eukaryota</taxon>
        <taxon>Metazoa</taxon>
        <taxon>Cnidaria</taxon>
        <taxon>Anthozoa</taxon>
        <taxon>Hexacorallia</taxon>
        <taxon>Scleractinia</taxon>
        <taxon>Fungiina</taxon>
        <taxon>Poritidae</taxon>
        <taxon>Porites</taxon>
    </lineage>
</organism>
<dbReference type="InterPro" id="IPR000421">
    <property type="entry name" value="FA58C"/>
</dbReference>
<feature type="domain" description="P/Homo B" evidence="13">
    <location>
        <begin position="380"/>
        <end position="510"/>
    </location>
</feature>
<dbReference type="InterPro" id="IPR034182">
    <property type="entry name" value="Kexin/furin"/>
</dbReference>
<dbReference type="PRINTS" id="PR00723">
    <property type="entry name" value="SUBTILISIN"/>
</dbReference>
<dbReference type="SUPFAM" id="SSF49785">
    <property type="entry name" value="Galactose-binding domain-like"/>
    <property type="match status" value="2"/>
</dbReference>
<dbReference type="PROSITE" id="PS51892">
    <property type="entry name" value="SUBTILASE"/>
    <property type="match status" value="1"/>
</dbReference>
<dbReference type="InterPro" id="IPR001881">
    <property type="entry name" value="EGF-like_Ca-bd_dom"/>
</dbReference>
<evidence type="ECO:0000256" key="6">
    <source>
        <dbReference type="ARBA" id="ARBA00022801"/>
    </source>
</evidence>
<dbReference type="Gene3D" id="3.40.50.200">
    <property type="entry name" value="Peptidase S8/S53 domain"/>
    <property type="match status" value="1"/>
</dbReference>
<dbReference type="EMBL" id="CALNXI010002892">
    <property type="protein sequence ID" value="CAH3191305.1"/>
    <property type="molecule type" value="Genomic_DNA"/>
</dbReference>
<dbReference type="PANTHER" id="PTHR42884">
    <property type="entry name" value="PROPROTEIN CONVERTASE SUBTILISIN/KEXIN-RELATED"/>
    <property type="match status" value="1"/>
</dbReference>
<keyword evidence="6 10" id="KW-0378">Hydrolase</keyword>
<feature type="active site" description="Charge relay system" evidence="10">
    <location>
        <position position="128"/>
    </location>
</feature>
<dbReference type="InterPro" id="IPR018097">
    <property type="entry name" value="EGF_Ca-bd_CS"/>
</dbReference>
<dbReference type="InterPro" id="IPR002884">
    <property type="entry name" value="P_dom"/>
</dbReference>
<dbReference type="SUPFAM" id="SSF57196">
    <property type="entry name" value="EGF/Laminin"/>
    <property type="match status" value="2"/>
</dbReference>
<dbReference type="InterPro" id="IPR000209">
    <property type="entry name" value="Peptidase_S8/S53_dom"/>
</dbReference>
<dbReference type="PROSITE" id="PS01187">
    <property type="entry name" value="EGF_CA"/>
    <property type="match status" value="3"/>
</dbReference>
<evidence type="ECO:0000256" key="1">
    <source>
        <dbReference type="ARBA" id="ARBA00022536"/>
    </source>
</evidence>
<dbReference type="InterPro" id="IPR036852">
    <property type="entry name" value="Peptidase_S8/S53_dom_sf"/>
</dbReference>
<dbReference type="InterPro" id="IPR009030">
    <property type="entry name" value="Growth_fac_rcpt_cys_sf"/>
</dbReference>
<dbReference type="InterPro" id="IPR008979">
    <property type="entry name" value="Galactose-bd-like_sf"/>
</dbReference>
<dbReference type="PROSITE" id="PS01186">
    <property type="entry name" value="EGF_2"/>
    <property type="match status" value="6"/>
</dbReference>
<keyword evidence="7 10" id="KW-0720">Serine protease</keyword>
<dbReference type="PANTHER" id="PTHR42884:SF31">
    <property type="entry name" value="PROPROTEIN CONVERTASE SUBTILISIN_KEXIN TYPE 5"/>
    <property type="match status" value="1"/>
</dbReference>
<dbReference type="PROSITE" id="PS51829">
    <property type="entry name" value="P_HOMO_B"/>
    <property type="match status" value="1"/>
</dbReference>
<evidence type="ECO:0000256" key="7">
    <source>
        <dbReference type="ARBA" id="ARBA00022825"/>
    </source>
</evidence>
<dbReference type="Gene3D" id="2.10.25.10">
    <property type="entry name" value="Laminin"/>
    <property type="match status" value="9"/>
</dbReference>
<keyword evidence="2 10" id="KW-0645">Protease</keyword>
<sequence length="1458" mass="165087">CDVVHEHSSTPSSHLSENLLSEDQVLWLEQQTLKSYELYSNLNVQFDDPSIGLQWYINATTENNYNVKEVWAINYTGDGIVVAVVDEGLNTNHPELRENYVSDKKACKDFVDGDYHPEPSSSYVMSGHGSKCAGIIAAKGNNGFCGVGLAYNARIGGIRLFKDQMATDITEAKALMFNREYIDIYSNSWGPDDRGFLVKGPGRATQATLEEGAKEGRKKRGSIFVFAAGNGGILAKDSCAYNGYVNSIYTIAISSVNRDGSVPYYGERCPGIMAVAYSRDSFGDKNPVVTAGRNGKCEYYFGGSSAANAMASGLIALALEANKNLTWRDVQHIIVRSSRFAGRNPPDMVKNGAGLKVSNYLGFGLMDALQMVNFARKWKNVPKQMHCEVQKYLGIYDKPLTSKIEVLPHSCKERIGFLEHVLVRVNLTMWPRGDLLLSLKSPSRTVSRLTQHRPFDRFKSVSTNLTNWNILTLHHWGEDPRGTWTLKADGDYEWLYFENWTLILYGTTSDPFLRNDHLRTTRQKLDEKQEEIGYMVEITTGFRRRSRYSDPLRNDAKIKFVGEDGETGEERLIPRGGGGRSRLYYMRAKQVGNLAGVKIIRGENDWKWYYLNEIAVRKEGNNPWVILQHNRYFGFRQRSAVVIRACERGFQRNKKYKCLDINECKRGNGGCHQQCVNTPGGYFCKCKTGFKIPWYDRSGRSCIGKQANGGCQHECVNTPGSYFCKCKTGFKIPWYDRSRRNCIDINECEDKKGGCHHECVNTPGSFSCKCKTGFVPAPFYRKFCVDIDECIQKVKNNCSHTCVNSPGSYYCNCTIGFQLSQDKKTCKCPKGFQESANRTSCLDVNECHSDVKGNCSYTCVNSPGSYYCKCPNGFQMSQDNKTCKCPKGFQESANTTMCLDIDECNQEFKGNCSHLCVNSPGSYHCKCPNGFQMSQDNKTCKCPKGFQESANRKRCLDVNECHTDVKGNCSHLCINSPGSYYCKCPNGFQMFQDNKTCKCPKGFQESANRTMCLDVNECHTDVKGNCSHLCINSPGSYYCKCPNGFQMFQDNKTCKCPKDIDECNENVKNNCSHRCVNSPGRYYCKCPTGFQMSQDNETCKCPKGFQESNNRTMCLVIFQFGLLQISMNAMRMLKTTAAICVSTVQEVTIASVQMASKCLKTTRVVNVQKVSRSQITGQCAWVNCGMLLHMENSTSADFGYVNQSQLRERFPWGTSVKTFFQIDLSETYRFKITAIATQGGANLNNWVKRYGLRFFVGAKPVHYREYGIQKIIKGKEDARSVVRYQFKEPFVTKTLQIFPDVDISQPVYLRTEVYGCRPTLDCILVGSVFWGLWSQRDRSNNYYRAFIYGINDTQIEFILEYNNGFKQVYKRTDPVLIIDKKPEKREISVNASVIAVHDPEMKEWYRTGTVMNTATSEMGEFLVSVRFDNGDLRLVPIRQLRLVKRPRFCQVKHVIQGL</sequence>
<dbReference type="Pfam" id="PF01483">
    <property type="entry name" value="P_proprotein"/>
    <property type="match status" value="1"/>
</dbReference>
<feature type="domain" description="EGF-like" evidence="12">
    <location>
        <begin position="900"/>
        <end position="941"/>
    </location>
</feature>
<evidence type="ECO:0000256" key="4">
    <source>
        <dbReference type="ARBA" id="ARBA00022729"/>
    </source>
</evidence>
<protein>
    <submittedName>
        <fullName evidence="14">Uncharacterized protein</fullName>
    </submittedName>
</protein>
<evidence type="ECO:0000259" key="12">
    <source>
        <dbReference type="PROSITE" id="PS50026"/>
    </source>
</evidence>
<evidence type="ECO:0000256" key="3">
    <source>
        <dbReference type="ARBA" id="ARBA00022685"/>
    </source>
</evidence>
<dbReference type="InterPro" id="IPR022398">
    <property type="entry name" value="Peptidase_S8_His-AS"/>
</dbReference>
<dbReference type="Pfam" id="PF14670">
    <property type="entry name" value="FXa_inhibition"/>
    <property type="match status" value="6"/>
</dbReference>
<dbReference type="SMART" id="SM00181">
    <property type="entry name" value="EGF"/>
    <property type="match status" value="9"/>
</dbReference>
<keyword evidence="3" id="KW-0165">Cleavage on pair of basic residues</keyword>
<evidence type="ECO:0000259" key="13">
    <source>
        <dbReference type="PROSITE" id="PS51829"/>
    </source>
</evidence>
<keyword evidence="5" id="KW-0677">Repeat</keyword>
<dbReference type="CDD" id="cd00054">
    <property type="entry name" value="EGF_CA"/>
    <property type="match status" value="4"/>
</dbReference>
<accession>A0ABN8SI13</accession>